<keyword evidence="2" id="KW-1185">Reference proteome</keyword>
<evidence type="ECO:0000313" key="2">
    <source>
        <dbReference type="Proteomes" id="UP000244911"/>
    </source>
</evidence>
<gene>
    <name evidence="1" type="ORF">ALP8811_00027</name>
</gene>
<organism evidence="1 2">
    <name type="scientific">Aliiroseovarius pelagivivens</name>
    <dbReference type="NCBI Taxonomy" id="1639690"/>
    <lineage>
        <taxon>Bacteria</taxon>
        <taxon>Pseudomonadati</taxon>
        <taxon>Pseudomonadota</taxon>
        <taxon>Alphaproteobacteria</taxon>
        <taxon>Rhodobacterales</taxon>
        <taxon>Paracoccaceae</taxon>
        <taxon>Aliiroseovarius</taxon>
    </lineage>
</organism>
<dbReference type="Proteomes" id="UP000244911">
    <property type="component" value="Unassembled WGS sequence"/>
</dbReference>
<dbReference type="OrthoDB" id="9814215at2"/>
<dbReference type="RefSeq" id="WP_108855187.1">
    <property type="nucleotide sequence ID" value="NZ_OMOI01000001.1"/>
</dbReference>
<sequence>MPHIRIEYTGEADLGMQSLCEALLDALSAHDAIPNPASIKIRALQTAYAVMGSEAQSFAHAQFALLPGRSETVKSELAGLILTTMRAHLPQIANLSVDVEDLSPSYAKDVL</sequence>
<dbReference type="InterPro" id="IPR004220">
    <property type="entry name" value="5-COMe_2-OHmuconate_Isoase"/>
</dbReference>
<evidence type="ECO:0008006" key="3">
    <source>
        <dbReference type="Google" id="ProtNLM"/>
    </source>
</evidence>
<dbReference type="PANTHER" id="PTHR37950">
    <property type="entry name" value="4-HYDROXYPHENYLACETATE CATABOLISM PROTEIN"/>
    <property type="match status" value="1"/>
</dbReference>
<accession>A0A2R8AGS1</accession>
<proteinExistence type="predicted"/>
<dbReference type="InterPro" id="IPR014347">
    <property type="entry name" value="Tautomerase/MIF_sf"/>
</dbReference>
<dbReference type="Gene3D" id="3.30.429.10">
    <property type="entry name" value="Macrophage Migration Inhibitory Factor"/>
    <property type="match status" value="1"/>
</dbReference>
<dbReference type="SUPFAM" id="SSF55331">
    <property type="entry name" value="Tautomerase/MIF"/>
    <property type="match status" value="1"/>
</dbReference>
<reference evidence="1 2" key="1">
    <citation type="submission" date="2018-03" db="EMBL/GenBank/DDBJ databases">
        <authorList>
            <person name="Keele B.F."/>
        </authorList>
    </citation>
    <scope>NUCLEOTIDE SEQUENCE [LARGE SCALE GENOMIC DNA]</scope>
    <source>
        <strain evidence="1 2">CECT 8811</strain>
    </source>
</reference>
<dbReference type="PANTHER" id="PTHR37950:SF1">
    <property type="entry name" value="4-HYDROXYPHENYLACETATE CATABOLISM PROTEIN"/>
    <property type="match status" value="1"/>
</dbReference>
<protein>
    <recommendedName>
        <fullName evidence="3">5-carboxymethyl-2-hydroxymuconate Delta-isomerase</fullName>
    </recommendedName>
</protein>
<dbReference type="GO" id="GO:0008704">
    <property type="term" value="F:5-carboxymethyl-2-hydroxymuconate delta-isomerase activity"/>
    <property type="evidence" value="ECO:0007669"/>
    <property type="project" value="InterPro"/>
</dbReference>
<evidence type="ECO:0000313" key="1">
    <source>
        <dbReference type="EMBL" id="SPF75044.1"/>
    </source>
</evidence>
<name>A0A2R8AGS1_9RHOB</name>
<dbReference type="EMBL" id="OMOI01000001">
    <property type="protein sequence ID" value="SPF75044.1"/>
    <property type="molecule type" value="Genomic_DNA"/>
</dbReference>
<dbReference type="AlphaFoldDB" id="A0A2R8AGS1"/>
<dbReference type="Pfam" id="PF02962">
    <property type="entry name" value="CHMI"/>
    <property type="match status" value="1"/>
</dbReference>